<evidence type="ECO:0000313" key="1">
    <source>
        <dbReference type="EMBL" id="QAY69371.1"/>
    </source>
</evidence>
<organism evidence="1 2">
    <name type="scientific">Xylanimonas protaetiae</name>
    <dbReference type="NCBI Taxonomy" id="2509457"/>
    <lineage>
        <taxon>Bacteria</taxon>
        <taxon>Bacillati</taxon>
        <taxon>Actinomycetota</taxon>
        <taxon>Actinomycetes</taxon>
        <taxon>Micrococcales</taxon>
        <taxon>Promicromonosporaceae</taxon>
        <taxon>Xylanimonas</taxon>
    </lineage>
</organism>
<reference evidence="1 2" key="1">
    <citation type="submission" date="2019-01" db="EMBL/GenBank/DDBJ databases">
        <title>Genome sequencing of strain FW10M-9.</title>
        <authorList>
            <person name="Heo J."/>
            <person name="Kim S.-J."/>
            <person name="Kim J.-S."/>
            <person name="Hong S.-B."/>
            <person name="Kwon S.-W."/>
        </authorList>
    </citation>
    <scope>NUCLEOTIDE SEQUENCE [LARGE SCALE GENOMIC DNA]</scope>
    <source>
        <strain evidence="1 2">FW10M-9</strain>
    </source>
</reference>
<protein>
    <submittedName>
        <fullName evidence="1">Uncharacterized protein</fullName>
    </submittedName>
</protein>
<dbReference type="AlphaFoldDB" id="A0A4V0YFY9"/>
<dbReference type="RefSeq" id="WP_129186771.1">
    <property type="nucleotide sequence ID" value="NZ_CP035493.1"/>
</dbReference>
<proteinExistence type="predicted"/>
<sequence>MTFAPPRPSETIPTGDEIAAARLWALDHDHQALLAHRFALLTRASWEAQTAADRHLVARHRASLA</sequence>
<dbReference type="KEGG" id="xya:ET471_04370"/>
<name>A0A4V0YFY9_9MICO</name>
<evidence type="ECO:0000313" key="2">
    <source>
        <dbReference type="Proteomes" id="UP000292118"/>
    </source>
</evidence>
<dbReference type="EMBL" id="CP035493">
    <property type="protein sequence ID" value="QAY69371.1"/>
    <property type="molecule type" value="Genomic_DNA"/>
</dbReference>
<dbReference type="OrthoDB" id="5148785at2"/>
<dbReference type="Proteomes" id="UP000292118">
    <property type="component" value="Chromosome"/>
</dbReference>
<accession>A0A4V0YFY9</accession>
<gene>
    <name evidence="1" type="ORF">ET471_04370</name>
</gene>
<keyword evidence="2" id="KW-1185">Reference proteome</keyword>